<evidence type="ECO:0000313" key="1">
    <source>
        <dbReference type="EMBL" id="AWT59842.1"/>
    </source>
</evidence>
<gene>
    <name evidence="1" type="ORF">DF168_01037</name>
</gene>
<dbReference type="AlphaFoldDB" id="A0A2Z4APX9"/>
<name>A0A2Z4APX9_9BACT</name>
<proteinExistence type="predicted"/>
<accession>A0A2Z4APX9</accession>
<protein>
    <submittedName>
        <fullName evidence="1">Uncharacterized protein</fullName>
    </submittedName>
</protein>
<sequence>MLFVNYANFWFYEIVSRGRITQSAALDDIGLNTIFSKVAKVFLDIMHPILFYF</sequence>
<reference evidence="1 2" key="1">
    <citation type="submission" date="2018-06" db="EMBL/GenBank/DDBJ databases">
        <title>Draft Genome Sequence of a Novel Marine Bacterium Related to the Verrucomicrobia.</title>
        <authorList>
            <person name="Vosseberg J."/>
            <person name="Martijn J."/>
            <person name="Ettema T.J.G."/>
        </authorList>
    </citation>
    <scope>NUCLEOTIDE SEQUENCE [LARGE SCALE GENOMIC DNA]</scope>
    <source>
        <strain evidence="1">TARA_B100001123</strain>
    </source>
</reference>
<dbReference type="Proteomes" id="UP000247465">
    <property type="component" value="Chromosome"/>
</dbReference>
<organism evidence="1 2">
    <name type="scientific">Candidatus Moanibacter tarae</name>
    <dbReference type="NCBI Taxonomy" id="2200854"/>
    <lineage>
        <taxon>Bacteria</taxon>
        <taxon>Pseudomonadati</taxon>
        <taxon>Verrucomicrobiota</taxon>
        <taxon>Opitutia</taxon>
        <taxon>Puniceicoccales</taxon>
        <taxon>Puniceicoccales incertae sedis</taxon>
        <taxon>Candidatus Moanibacter</taxon>
    </lineage>
</organism>
<dbReference type="KEGG" id="mtar:DF168_01037"/>
<evidence type="ECO:0000313" key="2">
    <source>
        <dbReference type="Proteomes" id="UP000247465"/>
    </source>
</evidence>
<dbReference type="EMBL" id="CP029803">
    <property type="protein sequence ID" value="AWT59842.1"/>
    <property type="molecule type" value="Genomic_DNA"/>
</dbReference>